<feature type="transmembrane region" description="Helical" evidence="6">
    <location>
        <begin position="180"/>
        <end position="198"/>
    </location>
</feature>
<dbReference type="Proteomes" id="UP000326302">
    <property type="component" value="Unassembled WGS sequence"/>
</dbReference>
<feature type="transmembrane region" description="Helical" evidence="6">
    <location>
        <begin position="48"/>
        <end position="66"/>
    </location>
</feature>
<name>A0A5N5U4W2_9EURY</name>
<dbReference type="NCBIfam" id="NF041679">
    <property type="entry name" value="IMP_arch_presen"/>
    <property type="match status" value="1"/>
</dbReference>
<feature type="transmembrane region" description="Helical" evidence="6">
    <location>
        <begin position="295"/>
        <end position="318"/>
    </location>
</feature>
<feature type="compositionally biased region" description="Basic and acidic residues" evidence="5">
    <location>
        <begin position="213"/>
        <end position="225"/>
    </location>
</feature>
<dbReference type="AlphaFoldDB" id="A0A5N5U4W2"/>
<evidence type="ECO:0000313" key="7">
    <source>
        <dbReference type="EMBL" id="KAB7512892.1"/>
    </source>
</evidence>
<evidence type="ECO:0000256" key="2">
    <source>
        <dbReference type="ARBA" id="ARBA00022692"/>
    </source>
</evidence>
<dbReference type="InterPro" id="IPR006639">
    <property type="entry name" value="Preselin/SPP"/>
</dbReference>
<comment type="subcellular location">
    <subcellularLocation>
        <location evidence="1">Endomembrane system</location>
        <topology evidence="1">Multi-pass membrane protein</topology>
    </subcellularLocation>
</comment>
<feature type="region of interest" description="Disordered" evidence="5">
    <location>
        <begin position="206"/>
        <end position="225"/>
    </location>
</feature>
<accession>A0A5N5U4W2</accession>
<feature type="transmembrane region" description="Helical" evidence="6">
    <location>
        <begin position="264"/>
        <end position="283"/>
    </location>
</feature>
<feature type="transmembrane region" description="Helical" evidence="6">
    <location>
        <begin position="100"/>
        <end position="120"/>
    </location>
</feature>
<dbReference type="RefSeq" id="WP_152121003.1">
    <property type="nucleotide sequence ID" value="NZ_QJOW01000008.1"/>
</dbReference>
<proteinExistence type="predicted"/>
<evidence type="ECO:0000256" key="6">
    <source>
        <dbReference type="SAM" id="Phobius"/>
    </source>
</evidence>
<feature type="transmembrane region" description="Helical" evidence="6">
    <location>
        <begin position="132"/>
        <end position="160"/>
    </location>
</feature>
<dbReference type="GO" id="GO:0042500">
    <property type="term" value="F:aspartic endopeptidase activity, intramembrane cleaving"/>
    <property type="evidence" value="ECO:0007669"/>
    <property type="project" value="InterPro"/>
</dbReference>
<evidence type="ECO:0000256" key="4">
    <source>
        <dbReference type="ARBA" id="ARBA00023136"/>
    </source>
</evidence>
<sequence length="327" mass="33645">MNRTAVAVGGIVSLFVLVQVLALALVAPFDAAGYQAVPDGQTDNPLNSIIYVAGILVATGLMLLAFRYDADLLVRGVIALSATYICYYVFSVLFPPVTVAGIPVLALVAAVALVAAMLLYPEWYVIDAAGVVMGGGAAGLFGISFGVLPAVVLLTILAVYDAISVYGTEHMLDLADGVMNLRLPVILVMPLSLSYSFIDAMDATGNEDEEREEAERGAETADGERDDERDAFFIGLGDAVMPTVLIASAAHFSDLPTLVPGLDAPLPAVTAAVGMLAGLLVLMRMVAAGRAHAGLPLLNGGAIGGYLLGALAAGIPLVEALGVAPYL</sequence>
<evidence type="ECO:0008006" key="9">
    <source>
        <dbReference type="Google" id="ProtNLM"/>
    </source>
</evidence>
<evidence type="ECO:0000256" key="3">
    <source>
        <dbReference type="ARBA" id="ARBA00022989"/>
    </source>
</evidence>
<evidence type="ECO:0000313" key="8">
    <source>
        <dbReference type="Proteomes" id="UP000326302"/>
    </source>
</evidence>
<organism evidence="7 8">
    <name type="scientific">Halosegnis rubeus</name>
    <dbReference type="NCBI Taxonomy" id="2212850"/>
    <lineage>
        <taxon>Archaea</taxon>
        <taxon>Methanobacteriati</taxon>
        <taxon>Methanobacteriota</taxon>
        <taxon>Stenosarchaea group</taxon>
        <taxon>Halobacteria</taxon>
        <taxon>Halobacteriales</taxon>
        <taxon>Natronomonadaceae</taxon>
        <taxon>Halosegnis</taxon>
    </lineage>
</organism>
<feature type="transmembrane region" description="Helical" evidence="6">
    <location>
        <begin position="231"/>
        <end position="252"/>
    </location>
</feature>
<dbReference type="EMBL" id="QJOW01000008">
    <property type="protein sequence ID" value="KAB7512892.1"/>
    <property type="molecule type" value="Genomic_DNA"/>
</dbReference>
<keyword evidence="3 6" id="KW-1133">Transmembrane helix</keyword>
<dbReference type="Pfam" id="PF06550">
    <property type="entry name" value="SPP"/>
    <property type="match status" value="1"/>
</dbReference>
<protein>
    <recommendedName>
        <fullName evidence="9">Presenilin-like membrane protease, A22 family</fullName>
    </recommendedName>
</protein>
<dbReference type="GO" id="GO:0012505">
    <property type="term" value="C:endomembrane system"/>
    <property type="evidence" value="ECO:0007669"/>
    <property type="project" value="UniProtKB-SubCell"/>
</dbReference>
<dbReference type="InterPro" id="IPR010545">
    <property type="entry name" value="SPP"/>
</dbReference>
<gene>
    <name evidence="7" type="ORF">DMP03_13140</name>
</gene>
<comment type="caution">
    <text evidence="7">The sequence shown here is derived from an EMBL/GenBank/DDBJ whole genome shotgun (WGS) entry which is preliminary data.</text>
</comment>
<reference evidence="7 8" key="1">
    <citation type="submission" date="2019-10" db="EMBL/GenBank/DDBJ databases">
        <title>Unraveling microbial dark matter from salterns through culturing: the case of the genus Halosegnis.</title>
        <authorList>
            <person name="Duran-Viseras A."/>
            <person name="Andrei A.-S."/>
            <person name="Vera-Gargallo B."/>
            <person name="Ghai R."/>
            <person name="Sanchez-Porro C."/>
            <person name="Ventosa A."/>
        </authorList>
    </citation>
    <scope>NUCLEOTIDE SEQUENCE [LARGE SCALE GENOMIC DNA]</scope>
    <source>
        <strain evidence="7 8">F17-44</strain>
    </source>
</reference>
<dbReference type="GO" id="GO:0016020">
    <property type="term" value="C:membrane"/>
    <property type="evidence" value="ECO:0007669"/>
    <property type="project" value="InterPro"/>
</dbReference>
<dbReference type="SMART" id="SM00730">
    <property type="entry name" value="PSN"/>
    <property type="match status" value="1"/>
</dbReference>
<dbReference type="OrthoDB" id="241093at2157"/>
<keyword evidence="2 6" id="KW-0812">Transmembrane</keyword>
<evidence type="ECO:0000256" key="5">
    <source>
        <dbReference type="SAM" id="MobiDB-lite"/>
    </source>
</evidence>
<keyword evidence="4 6" id="KW-0472">Membrane</keyword>
<evidence type="ECO:0000256" key="1">
    <source>
        <dbReference type="ARBA" id="ARBA00004127"/>
    </source>
</evidence>
<feature type="transmembrane region" description="Helical" evidence="6">
    <location>
        <begin position="73"/>
        <end position="94"/>
    </location>
</feature>